<dbReference type="EMBL" id="LECW02000023">
    <property type="protein sequence ID" value="KRT93093.1"/>
    <property type="molecule type" value="Genomic_DNA"/>
</dbReference>
<dbReference type="Proteomes" id="UP001341297">
    <property type="component" value="Unassembled WGS sequence"/>
</dbReference>
<dbReference type="Proteomes" id="UP000036168">
    <property type="component" value="Unassembled WGS sequence"/>
</dbReference>
<evidence type="ECO:0000313" key="1">
    <source>
        <dbReference type="EMBL" id="KRT93093.1"/>
    </source>
</evidence>
<sequence length="62" mass="7027">MNNNVSVKKEVKSYIQKIVGTIYGPSLVVGIVERDGGEYIHLKENGEEDYFVSLEQWPELLA</sequence>
<comment type="caution">
    <text evidence="1">The sequence shown here is derived from an EMBL/GenBank/DDBJ whole genome shotgun (WGS) entry which is preliminary data.</text>
</comment>
<evidence type="ECO:0000313" key="2">
    <source>
        <dbReference type="EMBL" id="MEC0487904.1"/>
    </source>
</evidence>
<gene>
    <name evidence="1" type="ORF">AB447_203935</name>
    <name evidence="2" type="ORF">P8828_24465</name>
</gene>
<reference evidence="1 3" key="1">
    <citation type="journal article" date="2015" name="Int. J. Syst. Evol. Microbiol.">
        <title>Bacillus glycinifermentans sp. nov., isolated from fermented soybean paste.</title>
        <authorList>
            <person name="Kim S.J."/>
            <person name="Dunlap C.A."/>
            <person name="Kwon S.W."/>
            <person name="Rooney A.P."/>
        </authorList>
    </citation>
    <scope>NUCLEOTIDE SEQUENCE [LARGE SCALE GENOMIC DNA]</scope>
    <source>
        <strain evidence="1 3">GO-13</strain>
    </source>
</reference>
<protein>
    <submittedName>
        <fullName evidence="1">Uncharacterized protein</fullName>
    </submittedName>
</protein>
<accession>A0A0T6BN90</accession>
<name>A0A0T6BN90_9BACI</name>
<evidence type="ECO:0000313" key="4">
    <source>
        <dbReference type="Proteomes" id="UP001341297"/>
    </source>
</evidence>
<proteinExistence type="predicted"/>
<dbReference type="EMBL" id="JARRTL010000047">
    <property type="protein sequence ID" value="MEC0487904.1"/>
    <property type="molecule type" value="Genomic_DNA"/>
</dbReference>
<keyword evidence="4" id="KW-1185">Reference proteome</keyword>
<organism evidence="1 3">
    <name type="scientific">Bacillus glycinifermentans</name>
    <dbReference type="NCBI Taxonomy" id="1664069"/>
    <lineage>
        <taxon>Bacteria</taxon>
        <taxon>Bacillati</taxon>
        <taxon>Bacillota</taxon>
        <taxon>Bacilli</taxon>
        <taxon>Bacillales</taxon>
        <taxon>Bacillaceae</taxon>
        <taxon>Bacillus</taxon>
    </lineage>
</organism>
<reference evidence="2 4" key="3">
    <citation type="submission" date="2023-03" db="EMBL/GenBank/DDBJ databases">
        <title>Agriculturally important microbes genome sequencing.</title>
        <authorList>
            <person name="Dunlap C."/>
        </authorList>
    </citation>
    <scope>NUCLEOTIDE SEQUENCE [LARGE SCALE GENOMIC DNA]</scope>
    <source>
        <strain evidence="2 4">CBP-3203</strain>
    </source>
</reference>
<evidence type="ECO:0000313" key="3">
    <source>
        <dbReference type="Proteomes" id="UP000036168"/>
    </source>
</evidence>
<reference evidence="1" key="2">
    <citation type="submission" date="2015-10" db="EMBL/GenBank/DDBJ databases">
        <authorList>
            <person name="Gilbert D.G."/>
        </authorList>
    </citation>
    <scope>NUCLEOTIDE SEQUENCE</scope>
    <source>
        <strain evidence="1">GO-13</strain>
    </source>
</reference>
<dbReference type="RefSeq" id="WP_048353750.1">
    <property type="nucleotide sequence ID" value="NZ_JARRTL010000047.1"/>
</dbReference>
<dbReference type="AlphaFoldDB" id="A0A0T6BN90"/>